<comment type="subcellular location">
    <subcellularLocation>
        <location evidence="2">Cell membrane</location>
    </subcellularLocation>
    <subcellularLocation>
        <location evidence="1">Membrane</location>
        <topology evidence="1">Single-pass membrane protein</topology>
    </subcellularLocation>
</comment>
<sequence length="246" mass="25969">MPDTDDQTPEGPRDLIAPYVFDHVDDLERRQVERLVAADPDARRELDEFREVVAAFTVDTAPPASMRSQVLASIAQPAAAPVRLAEKRHKPSAAGRPSAARRRWVTLGVAAAVAAGIAVPTSIAVQSHSQQQQLQAEADVVAQMVADPTSRVLRAEVEGGGEVSALVSADRVFLSTSEMADADADSDYQLWVIDGEQISSLGLMHPEDGSTSALVEAGSGSTLAVTVEPRGGSEQPTTDPIVAVEI</sequence>
<proteinExistence type="predicted"/>
<dbReference type="InterPro" id="IPR018764">
    <property type="entry name" value="RskA_C"/>
</dbReference>
<keyword evidence="3" id="KW-1003">Cell membrane</keyword>
<comment type="caution">
    <text evidence="12">The sequence shown here is derived from an EMBL/GenBank/DDBJ whole genome shotgun (WGS) entry which is preliminary data.</text>
</comment>
<dbReference type="Proteomes" id="UP000561011">
    <property type="component" value="Unassembled WGS sequence"/>
</dbReference>
<evidence type="ECO:0000256" key="7">
    <source>
        <dbReference type="ARBA" id="ARBA00023136"/>
    </source>
</evidence>
<evidence type="ECO:0000256" key="1">
    <source>
        <dbReference type="ARBA" id="ARBA00004167"/>
    </source>
</evidence>
<keyword evidence="5" id="KW-1133">Transmembrane helix</keyword>
<accession>A0A853EUA7</accession>
<evidence type="ECO:0000256" key="8">
    <source>
        <dbReference type="ARBA" id="ARBA00023163"/>
    </source>
</evidence>
<dbReference type="InterPro" id="IPR051474">
    <property type="entry name" value="Anti-sigma-K/W_factor"/>
</dbReference>
<protein>
    <recommendedName>
        <fullName evidence="10">Regulator of SigK</fullName>
    </recommendedName>
    <alternativeName>
        <fullName evidence="9">Sigma-K anti-sigma factor RskA</fullName>
    </alternativeName>
</protein>
<evidence type="ECO:0000256" key="4">
    <source>
        <dbReference type="ARBA" id="ARBA00022692"/>
    </source>
</evidence>
<dbReference type="PANTHER" id="PTHR37461">
    <property type="entry name" value="ANTI-SIGMA-K FACTOR RSKA"/>
    <property type="match status" value="1"/>
</dbReference>
<keyword evidence="8" id="KW-0804">Transcription</keyword>
<evidence type="ECO:0000313" key="13">
    <source>
        <dbReference type="Proteomes" id="UP000561011"/>
    </source>
</evidence>
<keyword evidence="6" id="KW-0805">Transcription regulation</keyword>
<evidence type="ECO:0000313" key="12">
    <source>
        <dbReference type="EMBL" id="NYS93272.1"/>
    </source>
</evidence>
<gene>
    <name evidence="12" type="ORF">HZZ10_06980</name>
</gene>
<keyword evidence="4" id="KW-0812">Transmembrane</keyword>
<dbReference type="InterPro" id="IPR041916">
    <property type="entry name" value="Anti_sigma_zinc_sf"/>
</dbReference>
<evidence type="ECO:0000256" key="10">
    <source>
        <dbReference type="ARBA" id="ARBA00030803"/>
    </source>
</evidence>
<evidence type="ECO:0000259" key="11">
    <source>
        <dbReference type="Pfam" id="PF10099"/>
    </source>
</evidence>
<dbReference type="GO" id="GO:0006417">
    <property type="term" value="P:regulation of translation"/>
    <property type="evidence" value="ECO:0007669"/>
    <property type="project" value="TreeGrafter"/>
</dbReference>
<dbReference type="RefSeq" id="WP_179912962.1">
    <property type="nucleotide sequence ID" value="NZ_JACBYE010000012.1"/>
</dbReference>
<dbReference type="GO" id="GO:0016989">
    <property type="term" value="F:sigma factor antagonist activity"/>
    <property type="evidence" value="ECO:0007669"/>
    <property type="project" value="TreeGrafter"/>
</dbReference>
<keyword evidence="7" id="KW-0472">Membrane</keyword>
<evidence type="ECO:0000256" key="9">
    <source>
        <dbReference type="ARBA" id="ARBA00029829"/>
    </source>
</evidence>
<name>A0A853EUA7_9MICO</name>
<feature type="domain" description="Anti-sigma K factor RskA C-terminal" evidence="11">
    <location>
        <begin position="108"/>
        <end position="241"/>
    </location>
</feature>
<organism evidence="12 13">
    <name type="scientific">Sanguibacter inulinus</name>
    <dbReference type="NCBI Taxonomy" id="60922"/>
    <lineage>
        <taxon>Bacteria</taxon>
        <taxon>Bacillati</taxon>
        <taxon>Actinomycetota</taxon>
        <taxon>Actinomycetes</taxon>
        <taxon>Micrococcales</taxon>
        <taxon>Sanguibacteraceae</taxon>
        <taxon>Sanguibacter</taxon>
    </lineage>
</organism>
<dbReference type="PANTHER" id="PTHR37461:SF1">
    <property type="entry name" value="ANTI-SIGMA-K FACTOR RSKA"/>
    <property type="match status" value="1"/>
</dbReference>
<dbReference type="EMBL" id="JACBYE010000012">
    <property type="protein sequence ID" value="NYS93272.1"/>
    <property type="molecule type" value="Genomic_DNA"/>
</dbReference>
<dbReference type="AlphaFoldDB" id="A0A853EUA7"/>
<evidence type="ECO:0000256" key="6">
    <source>
        <dbReference type="ARBA" id="ARBA00023015"/>
    </source>
</evidence>
<dbReference type="GO" id="GO:0005886">
    <property type="term" value="C:plasma membrane"/>
    <property type="evidence" value="ECO:0007669"/>
    <property type="project" value="UniProtKB-SubCell"/>
</dbReference>
<evidence type="ECO:0000256" key="2">
    <source>
        <dbReference type="ARBA" id="ARBA00004236"/>
    </source>
</evidence>
<keyword evidence="13" id="KW-1185">Reference proteome</keyword>
<evidence type="ECO:0000256" key="5">
    <source>
        <dbReference type="ARBA" id="ARBA00022989"/>
    </source>
</evidence>
<evidence type="ECO:0000256" key="3">
    <source>
        <dbReference type="ARBA" id="ARBA00022475"/>
    </source>
</evidence>
<dbReference type="Gene3D" id="1.10.10.1320">
    <property type="entry name" value="Anti-sigma factor, zinc-finger domain"/>
    <property type="match status" value="1"/>
</dbReference>
<dbReference type="Pfam" id="PF10099">
    <property type="entry name" value="RskA_C"/>
    <property type="match status" value="1"/>
</dbReference>
<reference evidence="12 13" key="1">
    <citation type="submission" date="2020-07" db="EMBL/GenBank/DDBJ databases">
        <title>MOT database genomes.</title>
        <authorList>
            <person name="Joseph S."/>
            <person name="Aduse-Opoku J."/>
            <person name="Hashim A."/>
            <person name="Wade W."/>
            <person name="Curtis M."/>
        </authorList>
    </citation>
    <scope>NUCLEOTIDE SEQUENCE [LARGE SCALE GENOMIC DNA]</scope>
    <source>
        <strain evidence="12 13">DSM 100099</strain>
    </source>
</reference>